<name>A0A919NV03_9ACTN</name>
<dbReference type="InterPro" id="IPR016187">
    <property type="entry name" value="CTDL_fold"/>
</dbReference>
<dbReference type="InterPro" id="IPR001387">
    <property type="entry name" value="Cro/C1-type_HTH"/>
</dbReference>
<feature type="domain" description="HTH cro/C1-type" evidence="1">
    <location>
        <begin position="10"/>
        <end position="64"/>
    </location>
</feature>
<evidence type="ECO:0000313" key="3">
    <source>
        <dbReference type="Proteomes" id="UP000623608"/>
    </source>
</evidence>
<gene>
    <name evidence="2" type="ORF">Ate02nite_84790</name>
</gene>
<protein>
    <recommendedName>
        <fullName evidence="1">HTH cro/C1-type domain-containing protein</fullName>
    </recommendedName>
</protein>
<dbReference type="EMBL" id="BOMY01000053">
    <property type="protein sequence ID" value="GIF25749.1"/>
    <property type="molecule type" value="Genomic_DNA"/>
</dbReference>
<proteinExistence type="predicted"/>
<organism evidence="2 3">
    <name type="scientific">Paractinoplanes tereljensis</name>
    <dbReference type="NCBI Taxonomy" id="571912"/>
    <lineage>
        <taxon>Bacteria</taxon>
        <taxon>Bacillati</taxon>
        <taxon>Actinomycetota</taxon>
        <taxon>Actinomycetes</taxon>
        <taxon>Micromonosporales</taxon>
        <taxon>Micromonosporaceae</taxon>
        <taxon>Paractinoplanes</taxon>
    </lineage>
</organism>
<dbReference type="Pfam" id="PF01381">
    <property type="entry name" value="HTH_3"/>
    <property type="match status" value="1"/>
</dbReference>
<dbReference type="SMART" id="SM00530">
    <property type="entry name" value="HTH_XRE"/>
    <property type="match status" value="1"/>
</dbReference>
<dbReference type="InterPro" id="IPR051043">
    <property type="entry name" value="Sulfatase_Mod_Factor_Kinase"/>
</dbReference>
<dbReference type="SUPFAM" id="SSF52540">
    <property type="entry name" value="P-loop containing nucleoside triphosphate hydrolases"/>
    <property type="match status" value="1"/>
</dbReference>
<dbReference type="Pfam" id="PF03781">
    <property type="entry name" value="FGE-sulfatase"/>
    <property type="match status" value="1"/>
</dbReference>
<dbReference type="Gene3D" id="1.10.260.40">
    <property type="entry name" value="lambda repressor-like DNA-binding domains"/>
    <property type="match status" value="1"/>
</dbReference>
<dbReference type="InterPro" id="IPR027417">
    <property type="entry name" value="P-loop_NTPase"/>
</dbReference>
<keyword evidence="3" id="KW-1185">Reference proteome</keyword>
<dbReference type="PANTHER" id="PTHR23150">
    <property type="entry name" value="SULFATASE MODIFYING FACTOR 1, 2"/>
    <property type="match status" value="1"/>
</dbReference>
<dbReference type="Proteomes" id="UP000623608">
    <property type="component" value="Unassembled WGS sequence"/>
</dbReference>
<dbReference type="AlphaFoldDB" id="A0A919NV03"/>
<reference evidence="2" key="1">
    <citation type="submission" date="2021-01" db="EMBL/GenBank/DDBJ databases">
        <title>Whole genome shotgun sequence of Actinoplanes tereljensis NBRC 105297.</title>
        <authorList>
            <person name="Komaki H."/>
            <person name="Tamura T."/>
        </authorList>
    </citation>
    <scope>NUCLEOTIDE SEQUENCE</scope>
    <source>
        <strain evidence="2">NBRC 105297</strain>
    </source>
</reference>
<comment type="caution">
    <text evidence="2">The sequence shown here is derived from an EMBL/GenBank/DDBJ whole genome shotgun (WGS) entry which is preliminary data.</text>
</comment>
<dbReference type="PANTHER" id="PTHR23150:SF19">
    <property type="entry name" value="FORMYLGLYCINE-GENERATING ENZYME"/>
    <property type="match status" value="1"/>
</dbReference>
<dbReference type="InterPro" id="IPR042095">
    <property type="entry name" value="SUMF_sf"/>
</dbReference>
<sequence>MTEQTLGEMLRDRRLRMSLSQRELAAQIGFHESVIALVERSERAPTPQYLERFAEALNLEGREVGELWRVYRQTPNDSDRPGVRPRSRTECPYRGLFAFREQDAALFHGRTVVSERVLSKLRHTSLVGVVGASGSGKSSVVYAGVIPRLRDSQQWLVASFRPGSRPFASLAVAMMPLLEPDLGQPALTETTNALAHSLRNGGLYAAAEQLVQRRQRPLLIFADQFEEVFTHGHDPAVVRDFLDAVVDISHQHGPAAMGVKVVLTLRGDFYGQVIAHRALSEALQDSVVHLPPMSRDELRSAITEPAQVSGITIEDGLVERILDEVGEEPGNLPLLEFSLMLLWDRQTADTLTHDAYADIGGIAGAIASQAEDVYTSLAPEQQNTARQLLTRLVRVARPNEDGNDTRRRTPFAELSSLPRVATVVAAMTDARLLVTDSDATGQQTVEVAHEAVIRSWNRLRAWLMEDRQFLLWQQRIRQWQQEWAVTGEEDGALLRGRILTEAENWLTVKGTDSVVPDLLEYVQRSVEARDRDAGEQALLQVDRLLTARPDEVPGIVGALAGHRRWVNDRLRDVLMTTGPSERWRVRLALLPIDAGQADQLIHELDAVEPHELVIITTVLMPEHARLTERLWERATDASSSPNTRFRAAVLLAAFDPDDLRWPTIAAEVADTLIRENQLHLREWVVALRPVRLVLLDPMQRLFQARDQRESVRESAAVLLLELADDNPAFLAQRASESMPQNFEQFIGAVAKSDTTADIARAALRSIVRDPGTEPSDEAERIAAGSRRAVAACSLLRLGSASGIADAFVDSTDPETITQFVHQARARGVAADLLVDLLAQAPTAGARYTILLTLGDFTPKDMNGLYRDRVLGDVLDLYRDDPDAGVHSACRWLLHRWDESASADKITDRVVPYDPGRGWFSSSTPAGVLTFAVYQPGTFEMGSPESELDRSAYESPRQPVELTRPFAVCTGEVTRGAFERFMADADVTGLPDIDEWSPLRSEPVVAATWFEAVHYCHWLTAQTDIGTDQQCYQDVEALRGQISGDRDDFDLTRQGYRLPTEAEWEYACRAGSVTPFSFGSDPGLLDFYGWSQSNSGLKTHAAGILRPNRHGLFNIHCNCWEWCLDWYGPYPPTGRTDPVGLHTGDRRVLRGGCWNLSARYGRSACRNAHLPTNRNYYIGFRVIRTLPPLDVPGTIR</sequence>
<dbReference type="RefSeq" id="WP_203813554.1">
    <property type="nucleotide sequence ID" value="NZ_BOMY01000053.1"/>
</dbReference>
<dbReference type="Pfam" id="PF20703">
    <property type="entry name" value="nSTAND1"/>
    <property type="match status" value="1"/>
</dbReference>
<accession>A0A919NV03</accession>
<dbReference type="SUPFAM" id="SSF47413">
    <property type="entry name" value="lambda repressor-like DNA-binding domains"/>
    <property type="match status" value="1"/>
</dbReference>
<dbReference type="Gene3D" id="3.90.1580.10">
    <property type="entry name" value="paralog of FGE (formylglycine-generating enzyme)"/>
    <property type="match status" value="1"/>
</dbReference>
<evidence type="ECO:0000259" key="1">
    <source>
        <dbReference type="PROSITE" id="PS50943"/>
    </source>
</evidence>
<dbReference type="SUPFAM" id="SSF56436">
    <property type="entry name" value="C-type lectin-like"/>
    <property type="match status" value="1"/>
</dbReference>
<dbReference type="SUPFAM" id="SSF48371">
    <property type="entry name" value="ARM repeat"/>
    <property type="match status" value="1"/>
</dbReference>
<dbReference type="CDD" id="cd00093">
    <property type="entry name" value="HTH_XRE"/>
    <property type="match status" value="1"/>
</dbReference>
<dbReference type="GO" id="GO:0120147">
    <property type="term" value="F:formylglycine-generating oxidase activity"/>
    <property type="evidence" value="ECO:0007669"/>
    <property type="project" value="TreeGrafter"/>
</dbReference>
<dbReference type="GO" id="GO:0003677">
    <property type="term" value="F:DNA binding"/>
    <property type="evidence" value="ECO:0007669"/>
    <property type="project" value="InterPro"/>
</dbReference>
<dbReference type="InterPro" id="IPR010982">
    <property type="entry name" value="Lambda_DNA-bd_dom_sf"/>
</dbReference>
<dbReference type="InterPro" id="IPR016024">
    <property type="entry name" value="ARM-type_fold"/>
</dbReference>
<dbReference type="InterPro" id="IPR049052">
    <property type="entry name" value="nSTAND1"/>
</dbReference>
<dbReference type="PROSITE" id="PS50943">
    <property type="entry name" value="HTH_CROC1"/>
    <property type="match status" value="1"/>
</dbReference>
<dbReference type="InterPro" id="IPR005532">
    <property type="entry name" value="SUMF_dom"/>
</dbReference>
<evidence type="ECO:0000313" key="2">
    <source>
        <dbReference type="EMBL" id="GIF25749.1"/>
    </source>
</evidence>